<dbReference type="KEGG" id="pdu:PDUR_08305"/>
<proteinExistence type="predicted"/>
<dbReference type="STRING" id="44251.PDUR_08305"/>
<reference evidence="1 2" key="1">
    <citation type="submission" date="2014-08" db="EMBL/GenBank/DDBJ databases">
        <title>Comparative genomics of the Paenibacillus odorifer group.</title>
        <authorList>
            <person name="den Bakker H.C."/>
            <person name="Tsai Y.-C."/>
            <person name="Martin N."/>
            <person name="Korlach J."/>
            <person name="Wiedmann M."/>
        </authorList>
    </citation>
    <scope>NUCLEOTIDE SEQUENCE [LARGE SCALE GENOMIC DNA]</scope>
    <source>
        <strain evidence="1 2">DSM 1735</strain>
    </source>
</reference>
<protein>
    <submittedName>
        <fullName evidence="1">Uncharacterized protein</fullName>
    </submittedName>
</protein>
<organism evidence="1 2">
    <name type="scientific">Paenibacillus durus</name>
    <name type="common">Paenibacillus azotofixans</name>
    <dbReference type="NCBI Taxonomy" id="44251"/>
    <lineage>
        <taxon>Bacteria</taxon>
        <taxon>Bacillati</taxon>
        <taxon>Bacillota</taxon>
        <taxon>Bacilli</taxon>
        <taxon>Bacillales</taxon>
        <taxon>Paenibacillaceae</taxon>
        <taxon>Paenibacillus</taxon>
    </lineage>
</organism>
<accession>A0A089HLJ6</accession>
<dbReference type="OrthoDB" id="4229635at2"/>
<evidence type="ECO:0000313" key="2">
    <source>
        <dbReference type="Proteomes" id="UP000029409"/>
    </source>
</evidence>
<sequence>MTVRTKARGGNRKFRLRLAEGGWHRLRPLAVLALLLLMLVPAACSPPKPPAESAVSEAGGGAATDLFTAVAWVNGEPVADGEFRTRMLELRGEVVAETAKGGADPAAKSFWTSDIGGRTPLGLLKEKTLDLLVRVKVQQIAAKEAGIAEDIGYEAFLSRLDAENRTRSSRLRRGEVIYGPQQYSEQTYYRYTLANLTLALRQWLAEKDGDRSGRPLDDERYEAWLNRQAANAVVRVNPSLYDKLSME</sequence>
<dbReference type="AlphaFoldDB" id="A0A089HLJ6"/>
<evidence type="ECO:0000313" key="1">
    <source>
        <dbReference type="EMBL" id="AIQ11937.1"/>
    </source>
</evidence>
<dbReference type="eggNOG" id="ENOG5032ZJ3">
    <property type="taxonomic scope" value="Bacteria"/>
</dbReference>
<keyword evidence="2" id="KW-1185">Reference proteome</keyword>
<gene>
    <name evidence="1" type="ORF">PDUR_08305</name>
</gene>
<dbReference type="EMBL" id="CP009288">
    <property type="protein sequence ID" value="AIQ11937.1"/>
    <property type="molecule type" value="Genomic_DNA"/>
</dbReference>
<dbReference type="RefSeq" id="WP_042205810.1">
    <property type="nucleotide sequence ID" value="NZ_CP009288.1"/>
</dbReference>
<name>A0A089HLJ6_PAEDU</name>
<dbReference type="Proteomes" id="UP000029409">
    <property type="component" value="Chromosome"/>
</dbReference>